<reference evidence="1" key="2">
    <citation type="submission" date="2021-09" db="EMBL/GenBank/DDBJ databases">
        <authorList>
            <person name="Jia N."/>
            <person name="Wang J."/>
            <person name="Shi W."/>
            <person name="Du L."/>
            <person name="Sun Y."/>
            <person name="Zhan W."/>
            <person name="Jiang J."/>
            <person name="Wang Q."/>
            <person name="Zhang B."/>
            <person name="Ji P."/>
            <person name="Sakyi L.B."/>
            <person name="Cui X."/>
            <person name="Yuan T."/>
            <person name="Jiang B."/>
            <person name="Yang W."/>
            <person name="Lam T.T.-Y."/>
            <person name="Chang Q."/>
            <person name="Ding S."/>
            <person name="Wang X."/>
            <person name="Zhu J."/>
            <person name="Ruan X."/>
            <person name="Zhao L."/>
            <person name="Wei J."/>
            <person name="Que T."/>
            <person name="Du C."/>
            <person name="Cheng J."/>
            <person name="Dai P."/>
            <person name="Han X."/>
            <person name="Huang E."/>
            <person name="Gao Y."/>
            <person name="Liu J."/>
            <person name="Shao H."/>
            <person name="Ye R."/>
            <person name="Li L."/>
            <person name="Wei W."/>
            <person name="Wang X."/>
            <person name="Wang C."/>
            <person name="Huo Q."/>
            <person name="Li W."/>
            <person name="Guo W."/>
            <person name="Chen H."/>
            <person name="Chen S."/>
            <person name="Zhou L."/>
            <person name="Zhou L."/>
            <person name="Ni X."/>
            <person name="Tian J."/>
            <person name="Zhou Y."/>
            <person name="Sheng Y."/>
            <person name="Liu T."/>
            <person name="Pan Y."/>
            <person name="Xia L."/>
            <person name="Li J."/>
            <person name="Zhao F."/>
            <person name="Cao W."/>
        </authorList>
    </citation>
    <scope>NUCLEOTIDE SEQUENCE</scope>
    <source>
        <strain evidence="1">Rsan-2018</strain>
        <tissue evidence="1">Larvae</tissue>
    </source>
</reference>
<accession>A0A9D4PGD0</accession>
<sequence length="96" mass="10828">MAVDLMPPRIQRFGLKLMCFQCQVFYVPDKLLSTADTLSLHRVDGIRWNLLTGRGTVQKVERYDIAAQKWYTAPQINTSCSASAACVVRDIANHGR</sequence>
<dbReference type="EMBL" id="JABSTV010001254">
    <property type="protein sequence ID" value="KAH7939918.1"/>
    <property type="molecule type" value="Genomic_DNA"/>
</dbReference>
<evidence type="ECO:0000313" key="2">
    <source>
        <dbReference type="Proteomes" id="UP000821837"/>
    </source>
</evidence>
<reference evidence="1" key="1">
    <citation type="journal article" date="2020" name="Cell">
        <title>Large-Scale Comparative Analyses of Tick Genomes Elucidate Their Genetic Diversity and Vector Capacities.</title>
        <authorList>
            <consortium name="Tick Genome and Microbiome Consortium (TIGMIC)"/>
            <person name="Jia N."/>
            <person name="Wang J."/>
            <person name="Shi W."/>
            <person name="Du L."/>
            <person name="Sun Y."/>
            <person name="Zhan W."/>
            <person name="Jiang J.F."/>
            <person name="Wang Q."/>
            <person name="Zhang B."/>
            <person name="Ji P."/>
            <person name="Bell-Sakyi L."/>
            <person name="Cui X.M."/>
            <person name="Yuan T.T."/>
            <person name="Jiang B.G."/>
            <person name="Yang W.F."/>
            <person name="Lam T.T."/>
            <person name="Chang Q.C."/>
            <person name="Ding S.J."/>
            <person name="Wang X.J."/>
            <person name="Zhu J.G."/>
            <person name="Ruan X.D."/>
            <person name="Zhao L."/>
            <person name="Wei J.T."/>
            <person name="Ye R.Z."/>
            <person name="Que T.C."/>
            <person name="Du C.H."/>
            <person name="Zhou Y.H."/>
            <person name="Cheng J.X."/>
            <person name="Dai P.F."/>
            <person name="Guo W.B."/>
            <person name="Han X.H."/>
            <person name="Huang E.J."/>
            <person name="Li L.F."/>
            <person name="Wei W."/>
            <person name="Gao Y.C."/>
            <person name="Liu J.Z."/>
            <person name="Shao H.Z."/>
            <person name="Wang X."/>
            <person name="Wang C.C."/>
            <person name="Yang T.C."/>
            <person name="Huo Q.B."/>
            <person name="Li W."/>
            <person name="Chen H.Y."/>
            <person name="Chen S.E."/>
            <person name="Zhou L.G."/>
            <person name="Ni X.B."/>
            <person name="Tian J.H."/>
            <person name="Sheng Y."/>
            <person name="Liu T."/>
            <person name="Pan Y.S."/>
            <person name="Xia L.Y."/>
            <person name="Li J."/>
            <person name="Zhao F."/>
            <person name="Cao W.C."/>
        </authorList>
    </citation>
    <scope>NUCLEOTIDE SEQUENCE</scope>
    <source>
        <strain evidence="1">Rsan-2018</strain>
    </source>
</reference>
<proteinExistence type="predicted"/>
<name>A0A9D4PGD0_RHISA</name>
<dbReference type="Proteomes" id="UP000821837">
    <property type="component" value="Chromosome 8"/>
</dbReference>
<comment type="caution">
    <text evidence="1">The sequence shown here is derived from an EMBL/GenBank/DDBJ whole genome shotgun (WGS) entry which is preliminary data.</text>
</comment>
<organism evidence="1 2">
    <name type="scientific">Rhipicephalus sanguineus</name>
    <name type="common">Brown dog tick</name>
    <name type="synonym">Ixodes sanguineus</name>
    <dbReference type="NCBI Taxonomy" id="34632"/>
    <lineage>
        <taxon>Eukaryota</taxon>
        <taxon>Metazoa</taxon>
        <taxon>Ecdysozoa</taxon>
        <taxon>Arthropoda</taxon>
        <taxon>Chelicerata</taxon>
        <taxon>Arachnida</taxon>
        <taxon>Acari</taxon>
        <taxon>Parasitiformes</taxon>
        <taxon>Ixodida</taxon>
        <taxon>Ixodoidea</taxon>
        <taxon>Ixodidae</taxon>
        <taxon>Rhipicephalinae</taxon>
        <taxon>Rhipicephalus</taxon>
        <taxon>Rhipicephalus</taxon>
    </lineage>
</organism>
<gene>
    <name evidence="1" type="ORF">HPB52_019346</name>
</gene>
<evidence type="ECO:0000313" key="1">
    <source>
        <dbReference type="EMBL" id="KAH7939918.1"/>
    </source>
</evidence>
<keyword evidence="2" id="KW-1185">Reference proteome</keyword>
<protein>
    <submittedName>
        <fullName evidence="1">Uncharacterized protein</fullName>
    </submittedName>
</protein>
<dbReference type="AlphaFoldDB" id="A0A9D4PGD0"/>